<evidence type="ECO:0000313" key="1">
    <source>
        <dbReference type="EMBL" id="KAF7826301.1"/>
    </source>
</evidence>
<protein>
    <submittedName>
        <fullName evidence="1">Uncharacterized protein</fullName>
    </submittedName>
</protein>
<comment type="caution">
    <text evidence="1">The sequence shown here is derived from an EMBL/GenBank/DDBJ whole genome shotgun (WGS) entry which is preliminary data.</text>
</comment>
<keyword evidence="2" id="KW-1185">Reference proteome</keyword>
<reference evidence="1" key="1">
    <citation type="submission" date="2020-09" db="EMBL/GenBank/DDBJ databases">
        <title>Genome-Enabled Discovery of Anthraquinone Biosynthesis in Senna tora.</title>
        <authorList>
            <person name="Kang S.-H."/>
            <person name="Pandey R.P."/>
            <person name="Lee C.-M."/>
            <person name="Sim J.-S."/>
            <person name="Jeong J.-T."/>
            <person name="Choi B.-S."/>
            <person name="Jung M."/>
            <person name="Ginzburg D."/>
            <person name="Zhao K."/>
            <person name="Won S.Y."/>
            <person name="Oh T.-J."/>
            <person name="Yu Y."/>
            <person name="Kim N.-H."/>
            <person name="Lee O.R."/>
            <person name="Lee T.-H."/>
            <person name="Bashyal P."/>
            <person name="Kim T.-S."/>
            <person name="Lee W.-H."/>
            <person name="Kawkins C."/>
            <person name="Kim C.-K."/>
            <person name="Kim J.S."/>
            <person name="Ahn B.O."/>
            <person name="Rhee S.Y."/>
            <person name="Sohng J.K."/>
        </authorList>
    </citation>
    <scope>NUCLEOTIDE SEQUENCE</scope>
    <source>
        <tissue evidence="1">Leaf</tissue>
    </source>
</reference>
<proteinExistence type="predicted"/>
<name>A0A834TSU9_9FABA</name>
<dbReference type="Proteomes" id="UP000634136">
    <property type="component" value="Unassembled WGS sequence"/>
</dbReference>
<gene>
    <name evidence="1" type="ORF">G2W53_017465</name>
</gene>
<sequence>MTTSILLTDDDVLSAAEKRPGIFAKPINPEPTREWCRPYLPWPWVRESPVTQNLEEFGSSHLGSGRLRVVPASCGSFPYCKIWGSRGWVKGHYMDAGTITIAKRSGYNCFWDGIEYFFSHHKLEYSIADGLISCHESAILIMYVSKPSRILIARAPLRLVGRSLSLRTIET</sequence>
<evidence type="ECO:0000313" key="2">
    <source>
        <dbReference type="Proteomes" id="UP000634136"/>
    </source>
</evidence>
<organism evidence="1 2">
    <name type="scientific">Senna tora</name>
    <dbReference type="NCBI Taxonomy" id="362788"/>
    <lineage>
        <taxon>Eukaryota</taxon>
        <taxon>Viridiplantae</taxon>
        <taxon>Streptophyta</taxon>
        <taxon>Embryophyta</taxon>
        <taxon>Tracheophyta</taxon>
        <taxon>Spermatophyta</taxon>
        <taxon>Magnoliopsida</taxon>
        <taxon>eudicotyledons</taxon>
        <taxon>Gunneridae</taxon>
        <taxon>Pentapetalae</taxon>
        <taxon>rosids</taxon>
        <taxon>fabids</taxon>
        <taxon>Fabales</taxon>
        <taxon>Fabaceae</taxon>
        <taxon>Caesalpinioideae</taxon>
        <taxon>Cassia clade</taxon>
        <taxon>Senna</taxon>
    </lineage>
</organism>
<accession>A0A834TSU9</accession>
<dbReference type="EMBL" id="JAAIUW010000006">
    <property type="protein sequence ID" value="KAF7826301.1"/>
    <property type="molecule type" value="Genomic_DNA"/>
</dbReference>
<dbReference type="AlphaFoldDB" id="A0A834TSU9"/>